<dbReference type="Pfam" id="PF13328">
    <property type="entry name" value="HD_4"/>
    <property type="match status" value="1"/>
</dbReference>
<dbReference type="InterPro" id="IPR052194">
    <property type="entry name" value="MESH1"/>
</dbReference>
<dbReference type="EMBL" id="FNCV01000007">
    <property type="protein sequence ID" value="SDH53380.1"/>
    <property type="molecule type" value="Genomic_DNA"/>
</dbReference>
<name>A0A1G8D7W3_9PROT</name>
<dbReference type="RefSeq" id="WP_092620267.1">
    <property type="nucleotide sequence ID" value="NZ_FNCV01000007.1"/>
</dbReference>
<accession>A0A1G8D7W3</accession>
<dbReference type="Gene3D" id="1.10.3210.10">
    <property type="entry name" value="Hypothetical protein af1432"/>
    <property type="match status" value="1"/>
</dbReference>
<dbReference type="OrthoDB" id="9802385at2"/>
<sequence length="194" mass="21455">MSTAWSREAYIKSYRFAAAAHWNENLRQCVPGTDLPYLMHLSFVAMEVLAALSVESGHDGDMAIQCALLHDTIEDTAISHGDLVAEFGQVIADGVLALTKDPAIGRDLPKAERKILQMEDSLERIRRQPKAVWMVKMADRITNLQPPPAHWSGEKIVAYRDEAKGILSALRDGSPYLEKRLAAKIDAYPNGVTA</sequence>
<evidence type="ECO:0000313" key="2">
    <source>
        <dbReference type="Proteomes" id="UP000217076"/>
    </source>
</evidence>
<dbReference type="AlphaFoldDB" id="A0A1G8D7W3"/>
<keyword evidence="2" id="KW-1185">Reference proteome</keyword>
<dbReference type="GO" id="GO:0008893">
    <property type="term" value="F:guanosine-3',5'-bis(diphosphate) 3'-diphosphatase activity"/>
    <property type="evidence" value="ECO:0007669"/>
    <property type="project" value="TreeGrafter"/>
</dbReference>
<dbReference type="PANTHER" id="PTHR46246:SF1">
    <property type="entry name" value="GUANOSINE-3',5'-BIS(DIPHOSPHATE) 3'-PYROPHOSPHOHYDROLASE MESH1"/>
    <property type="match status" value="1"/>
</dbReference>
<dbReference type="SUPFAM" id="SSF109604">
    <property type="entry name" value="HD-domain/PDEase-like"/>
    <property type="match status" value="1"/>
</dbReference>
<gene>
    <name evidence="1" type="ORF">SAMN05421742_107198</name>
</gene>
<reference evidence="2" key="1">
    <citation type="submission" date="2016-10" db="EMBL/GenBank/DDBJ databases">
        <authorList>
            <person name="Varghese N."/>
            <person name="Submissions S."/>
        </authorList>
    </citation>
    <scope>NUCLEOTIDE SEQUENCE [LARGE SCALE GENOMIC DNA]</scope>
    <source>
        <strain evidence="2">930I</strain>
    </source>
</reference>
<dbReference type="PANTHER" id="PTHR46246">
    <property type="entry name" value="GUANOSINE-3',5'-BIS(DIPHOSPHATE) 3'-PYROPHOSPHOHYDROLASE MESH1"/>
    <property type="match status" value="1"/>
</dbReference>
<organism evidence="1 2">
    <name type="scientific">Roseospirillum parvum</name>
    <dbReference type="NCBI Taxonomy" id="83401"/>
    <lineage>
        <taxon>Bacteria</taxon>
        <taxon>Pseudomonadati</taxon>
        <taxon>Pseudomonadota</taxon>
        <taxon>Alphaproteobacteria</taxon>
        <taxon>Rhodospirillales</taxon>
        <taxon>Rhodospirillaceae</taxon>
        <taxon>Roseospirillum</taxon>
    </lineage>
</organism>
<dbReference type="STRING" id="83401.SAMN05421742_107198"/>
<protein>
    <submittedName>
        <fullName evidence="1">HD domain-containing protein</fullName>
    </submittedName>
</protein>
<dbReference type="Proteomes" id="UP000217076">
    <property type="component" value="Unassembled WGS sequence"/>
</dbReference>
<evidence type="ECO:0000313" key="1">
    <source>
        <dbReference type="EMBL" id="SDH53380.1"/>
    </source>
</evidence>
<proteinExistence type="predicted"/>